<sequence>MSKYEAVFPQLLSLVEKGHPISKALTKVGLCRRRFYGRCPKRLMSELLHVRATKSLKPATNLRCAEFSPMSELPKAALLHPFGDDVEWEDGWSGEVA</sequence>
<protein>
    <submittedName>
        <fullName evidence="1">Uncharacterized protein</fullName>
    </submittedName>
</protein>
<dbReference type="EMBL" id="JAMZEL010000024">
    <property type="protein sequence ID" value="MCP1386426.1"/>
    <property type="molecule type" value="Genomic_DNA"/>
</dbReference>
<comment type="caution">
    <text evidence="1">The sequence shown here is derived from an EMBL/GenBank/DDBJ whole genome shotgun (WGS) entry which is preliminary data.</text>
</comment>
<accession>A0ABT1FXJ8</accession>
<reference evidence="1 2" key="1">
    <citation type="submission" date="2022-06" db="EMBL/GenBank/DDBJ databases">
        <title>Runella sp. S5 genome sequencing.</title>
        <authorList>
            <person name="Park S."/>
        </authorList>
    </citation>
    <scope>NUCLEOTIDE SEQUENCE [LARGE SCALE GENOMIC DNA]</scope>
    <source>
        <strain evidence="1 2">S5</strain>
    </source>
</reference>
<proteinExistence type="predicted"/>
<evidence type="ECO:0000313" key="2">
    <source>
        <dbReference type="Proteomes" id="UP001204772"/>
    </source>
</evidence>
<keyword evidence="2" id="KW-1185">Reference proteome</keyword>
<name>A0ABT1FXJ8_9BACT</name>
<dbReference type="RefSeq" id="WP_253533277.1">
    <property type="nucleotide sequence ID" value="NZ_JAMZEL010000024.1"/>
</dbReference>
<gene>
    <name evidence="1" type="ORF">NCI00_28550</name>
</gene>
<organism evidence="1 2">
    <name type="scientific">Runella salmonicolor</name>
    <dbReference type="NCBI Taxonomy" id="2950278"/>
    <lineage>
        <taxon>Bacteria</taxon>
        <taxon>Pseudomonadati</taxon>
        <taxon>Bacteroidota</taxon>
        <taxon>Cytophagia</taxon>
        <taxon>Cytophagales</taxon>
        <taxon>Spirosomataceae</taxon>
        <taxon>Runella</taxon>
    </lineage>
</organism>
<dbReference type="Proteomes" id="UP001204772">
    <property type="component" value="Unassembled WGS sequence"/>
</dbReference>
<evidence type="ECO:0000313" key="1">
    <source>
        <dbReference type="EMBL" id="MCP1386426.1"/>
    </source>
</evidence>